<keyword evidence="4 6" id="KW-1133">Transmembrane helix</keyword>
<dbReference type="AlphaFoldDB" id="A0A093GQQ9"/>
<proteinExistence type="inferred from homology"/>
<dbReference type="Proteomes" id="UP000053875">
    <property type="component" value="Unassembled WGS sequence"/>
</dbReference>
<evidence type="ECO:0000256" key="2">
    <source>
        <dbReference type="ARBA" id="ARBA00006840"/>
    </source>
</evidence>
<feature type="transmembrane region" description="Helical" evidence="6">
    <location>
        <begin position="47"/>
        <end position="69"/>
    </location>
</feature>
<sequence length="254" mass="27756">KSALCVLSLPLQILGAVILGLGIWVLADKTSFIAILQMSSPNLKTGASILIGVGLVTMLMGFLGCLGAVKEIRCLLGLYISCLLTILITQVAAGLVIYFQKQTLKDELASVVQDLIEDYDPKAEGQKKDLQEVWDYVQKQLSCCGWNGPQDWERNEILLNQSLAKYPCTCSNHSKDAEENKGFCYMPLPGTGKEMRFCSTKECTDSVEIWLKDNLGIILGACTGVAVLELLGMVLSIALCKNIHSEDYTKVPKS</sequence>
<feature type="transmembrane region" description="Helical" evidence="6">
    <location>
        <begin position="76"/>
        <end position="99"/>
    </location>
</feature>
<keyword evidence="8" id="KW-1185">Reference proteome</keyword>
<gene>
    <name evidence="7" type="ORF">N307_09669</name>
</gene>
<evidence type="ECO:0000256" key="6">
    <source>
        <dbReference type="RuleBase" id="RU361218"/>
    </source>
</evidence>
<dbReference type="InterPro" id="IPR018503">
    <property type="entry name" value="Tetraspanin_CS"/>
</dbReference>
<feature type="transmembrane region" description="Helical" evidence="6">
    <location>
        <begin position="215"/>
        <end position="240"/>
    </location>
</feature>
<dbReference type="Pfam" id="PF00335">
    <property type="entry name" value="Tetraspanin"/>
    <property type="match status" value="1"/>
</dbReference>
<dbReference type="SUPFAM" id="SSF48652">
    <property type="entry name" value="Tetraspanin"/>
    <property type="match status" value="1"/>
</dbReference>
<dbReference type="PIRSF" id="PIRSF002419">
    <property type="entry name" value="Tetraspanin"/>
    <property type="match status" value="1"/>
</dbReference>
<evidence type="ECO:0000256" key="5">
    <source>
        <dbReference type="ARBA" id="ARBA00023136"/>
    </source>
</evidence>
<dbReference type="InterPro" id="IPR000301">
    <property type="entry name" value="Tetraspanin_animals"/>
</dbReference>
<evidence type="ECO:0000256" key="3">
    <source>
        <dbReference type="ARBA" id="ARBA00022692"/>
    </source>
</evidence>
<protein>
    <recommendedName>
        <fullName evidence="6">Tetraspanin</fullName>
    </recommendedName>
</protein>
<accession>A0A093GQQ9</accession>
<feature type="non-terminal residue" evidence="7">
    <location>
        <position position="1"/>
    </location>
</feature>
<dbReference type="PRINTS" id="PR00259">
    <property type="entry name" value="TMFOUR"/>
</dbReference>
<dbReference type="PROSITE" id="PS00421">
    <property type="entry name" value="TM4_1"/>
    <property type="match status" value="1"/>
</dbReference>
<feature type="transmembrane region" description="Helical" evidence="6">
    <location>
        <begin position="7"/>
        <end position="27"/>
    </location>
</feature>
<reference evidence="7 8" key="1">
    <citation type="submission" date="2014-04" db="EMBL/GenBank/DDBJ databases">
        <title>Genome evolution of avian class.</title>
        <authorList>
            <person name="Zhang G."/>
            <person name="Li C."/>
        </authorList>
    </citation>
    <scope>NUCLEOTIDE SEQUENCE [LARGE SCALE GENOMIC DNA]</scope>
    <source>
        <strain evidence="7">BGI_N307</strain>
    </source>
</reference>
<name>A0A093GQQ9_DRYPU</name>
<organism evidence="7 8">
    <name type="scientific">Dryobates pubescens</name>
    <name type="common">Downy woodpecker</name>
    <name type="synonym">Picoides pubescens</name>
    <dbReference type="NCBI Taxonomy" id="118200"/>
    <lineage>
        <taxon>Eukaryota</taxon>
        <taxon>Metazoa</taxon>
        <taxon>Chordata</taxon>
        <taxon>Craniata</taxon>
        <taxon>Vertebrata</taxon>
        <taxon>Euteleostomi</taxon>
        <taxon>Archelosauria</taxon>
        <taxon>Archosauria</taxon>
        <taxon>Dinosauria</taxon>
        <taxon>Saurischia</taxon>
        <taxon>Theropoda</taxon>
        <taxon>Coelurosauria</taxon>
        <taxon>Aves</taxon>
        <taxon>Neognathae</taxon>
        <taxon>Neoaves</taxon>
        <taxon>Telluraves</taxon>
        <taxon>Coraciimorphae</taxon>
        <taxon>Piciformes</taxon>
        <taxon>Picidae</taxon>
        <taxon>Dryobates</taxon>
    </lineage>
</organism>
<dbReference type="Gene3D" id="1.10.1450.10">
    <property type="entry name" value="Tetraspanin"/>
    <property type="match status" value="1"/>
</dbReference>
<dbReference type="PANTHER" id="PTHR19282">
    <property type="entry name" value="TETRASPANIN"/>
    <property type="match status" value="1"/>
</dbReference>
<feature type="non-terminal residue" evidence="7">
    <location>
        <position position="254"/>
    </location>
</feature>
<evidence type="ECO:0000256" key="1">
    <source>
        <dbReference type="ARBA" id="ARBA00004141"/>
    </source>
</evidence>
<dbReference type="GO" id="GO:0005886">
    <property type="term" value="C:plasma membrane"/>
    <property type="evidence" value="ECO:0007669"/>
    <property type="project" value="TreeGrafter"/>
</dbReference>
<keyword evidence="3 6" id="KW-0812">Transmembrane</keyword>
<dbReference type="STRING" id="118200.A0A093GQQ9"/>
<dbReference type="InterPro" id="IPR018499">
    <property type="entry name" value="Tetraspanin/Peripherin"/>
</dbReference>
<dbReference type="InterPro" id="IPR008952">
    <property type="entry name" value="Tetraspanin_EC2_sf"/>
</dbReference>
<dbReference type="EMBL" id="KL216369">
    <property type="protein sequence ID" value="KFV69317.1"/>
    <property type="molecule type" value="Genomic_DNA"/>
</dbReference>
<evidence type="ECO:0000313" key="7">
    <source>
        <dbReference type="EMBL" id="KFV69317.1"/>
    </source>
</evidence>
<comment type="subcellular location">
    <subcellularLocation>
        <location evidence="1 6">Membrane</location>
        <topology evidence="1 6">Multi-pass membrane protein</topology>
    </subcellularLocation>
</comment>
<evidence type="ECO:0000256" key="4">
    <source>
        <dbReference type="ARBA" id="ARBA00022989"/>
    </source>
</evidence>
<dbReference type="PANTHER" id="PTHR19282:SF44">
    <property type="entry name" value="CD82 ANTIGEN"/>
    <property type="match status" value="1"/>
</dbReference>
<keyword evidence="5 6" id="KW-0472">Membrane</keyword>
<evidence type="ECO:0000313" key="8">
    <source>
        <dbReference type="Proteomes" id="UP000053875"/>
    </source>
</evidence>
<comment type="similarity">
    <text evidence="2 6">Belongs to the tetraspanin (TM4SF) family.</text>
</comment>